<comment type="caution">
    <text evidence="4">The sequence shown here is derived from an EMBL/GenBank/DDBJ whole genome shotgun (WGS) entry which is preliminary data.</text>
</comment>
<evidence type="ECO:0000259" key="3">
    <source>
        <dbReference type="Pfam" id="PF22087"/>
    </source>
</evidence>
<feature type="signal peptide" evidence="1">
    <location>
        <begin position="1"/>
        <end position="30"/>
    </location>
</feature>
<reference evidence="4 5" key="1">
    <citation type="submission" date="2018-11" db="EMBL/GenBank/DDBJ databases">
        <title>Genomic Encyclopedia of Type Strains, Phase IV (KMG-IV): sequencing the most valuable type-strain genomes for metagenomic binning, comparative biology and taxonomic classification.</title>
        <authorList>
            <person name="Goeker M."/>
        </authorList>
    </citation>
    <scope>NUCLEOTIDE SEQUENCE [LARGE SCALE GENOMIC DNA]</scope>
    <source>
        <strain evidence="4 5">DSM 101684</strain>
    </source>
</reference>
<evidence type="ECO:0000259" key="2">
    <source>
        <dbReference type="Pfam" id="PF21931"/>
    </source>
</evidence>
<gene>
    <name evidence="4" type="ORF">EDC62_1252</name>
</gene>
<dbReference type="RefSeq" id="WP_211330937.1">
    <property type="nucleotide sequence ID" value="NZ_RKQL01000002.1"/>
</dbReference>
<dbReference type="EMBL" id="RKQL01000002">
    <property type="protein sequence ID" value="RPE70764.1"/>
    <property type="molecule type" value="Genomic_DNA"/>
</dbReference>
<organism evidence="4 5">
    <name type="scientific">Tibeticola sediminis</name>
    <dbReference type="NCBI Taxonomy" id="1917811"/>
    <lineage>
        <taxon>Bacteria</taxon>
        <taxon>Pseudomonadati</taxon>
        <taxon>Pseudomonadota</taxon>
        <taxon>Betaproteobacteria</taxon>
        <taxon>Burkholderiales</taxon>
        <taxon>Comamonadaceae</taxon>
        <taxon>Tibeticola</taxon>
    </lineage>
</organism>
<feature type="domain" description="CT0912-like N-terminal" evidence="2">
    <location>
        <begin position="42"/>
        <end position="126"/>
    </location>
</feature>
<keyword evidence="5" id="KW-1185">Reference proteome</keyword>
<name>A0A3N4VCV6_9BURK</name>
<dbReference type="Pfam" id="PF22087">
    <property type="entry name" value="CT0912-like_C"/>
    <property type="match status" value="1"/>
</dbReference>
<protein>
    <recommendedName>
        <fullName evidence="6">Secreted protein</fullName>
    </recommendedName>
</protein>
<dbReference type="InterPro" id="IPR054123">
    <property type="entry name" value="CT0912-like_N"/>
</dbReference>
<feature type="domain" description="CT0912-like C-terminal" evidence="3">
    <location>
        <begin position="174"/>
        <end position="321"/>
    </location>
</feature>
<feature type="chain" id="PRO_5018176174" description="Secreted protein" evidence="1">
    <location>
        <begin position="31"/>
        <end position="326"/>
    </location>
</feature>
<proteinExistence type="predicted"/>
<dbReference type="Pfam" id="PF21931">
    <property type="entry name" value="ABM-like"/>
    <property type="match status" value="1"/>
</dbReference>
<sequence length="326" mass="35318">MTTMKRRSFMTHAAAGATLAATGFAPAAGAAVLPTTRVDGPLTYYVEFRVAGPEHEAAMAALRALSTEMRAKPGFLSLALKQMSGESTMTKNYPPQYKGALAEAYLDGVKARTQPFFYALFVRFSDDGALRASGVDEAFTATVMPHLHAVMPGPNGMVRSPKPMAVYRGVFQTIAAGNREGVYHTPAEILKFLRQPVEAPERNTVTVGNHVMVADATHEAWESQVAALLKVAQETYQPTDEPQGIGLPGAPDNRYYRKALSTEILRNATPDGGLRAYLMHGVWDSVWDHENSHLDPRFNRAAGPVGAGVEIGPLEPFYLTRLLTTA</sequence>
<dbReference type="InterPro" id="IPR006311">
    <property type="entry name" value="TAT_signal"/>
</dbReference>
<dbReference type="InterPro" id="IPR054310">
    <property type="entry name" value="CT0912-like_C"/>
</dbReference>
<evidence type="ECO:0008006" key="6">
    <source>
        <dbReference type="Google" id="ProtNLM"/>
    </source>
</evidence>
<dbReference type="PROSITE" id="PS51318">
    <property type="entry name" value="TAT"/>
    <property type="match status" value="1"/>
</dbReference>
<evidence type="ECO:0000256" key="1">
    <source>
        <dbReference type="SAM" id="SignalP"/>
    </source>
</evidence>
<keyword evidence="1" id="KW-0732">Signal</keyword>
<accession>A0A3N4VCV6</accession>
<evidence type="ECO:0000313" key="5">
    <source>
        <dbReference type="Proteomes" id="UP000272193"/>
    </source>
</evidence>
<dbReference type="Proteomes" id="UP000272193">
    <property type="component" value="Unassembled WGS sequence"/>
</dbReference>
<evidence type="ECO:0000313" key="4">
    <source>
        <dbReference type="EMBL" id="RPE70764.1"/>
    </source>
</evidence>
<dbReference type="AlphaFoldDB" id="A0A3N4VCV6"/>